<name>A0ABP7CQ07_9MICC</name>
<feature type="compositionally biased region" description="Low complexity" evidence="1">
    <location>
        <begin position="9"/>
        <end position="24"/>
    </location>
</feature>
<accession>A0ABP7CQ07</accession>
<evidence type="ECO:0000313" key="2">
    <source>
        <dbReference type="EMBL" id="GAA3692705.1"/>
    </source>
</evidence>
<sequence length="56" mass="5681">MDAKKRRGAAGAPAPVEAPTAPVETVEEQGVRMAGKLVVRVGAIPTPAVGGEVMQQ</sequence>
<keyword evidence="3" id="KW-1185">Reference proteome</keyword>
<evidence type="ECO:0000256" key="1">
    <source>
        <dbReference type="SAM" id="MobiDB-lite"/>
    </source>
</evidence>
<evidence type="ECO:0000313" key="3">
    <source>
        <dbReference type="Proteomes" id="UP001500752"/>
    </source>
</evidence>
<dbReference type="EMBL" id="BAABEO010000022">
    <property type="protein sequence ID" value="GAA3692705.1"/>
    <property type="molecule type" value="Genomic_DNA"/>
</dbReference>
<comment type="caution">
    <text evidence="2">The sequence shown here is derived from an EMBL/GenBank/DDBJ whole genome shotgun (WGS) entry which is preliminary data.</text>
</comment>
<gene>
    <name evidence="2" type="ORF">GCM10023081_32640</name>
</gene>
<dbReference type="Proteomes" id="UP001500752">
    <property type="component" value="Unassembled WGS sequence"/>
</dbReference>
<feature type="region of interest" description="Disordered" evidence="1">
    <location>
        <begin position="1"/>
        <end position="24"/>
    </location>
</feature>
<reference evidence="3" key="1">
    <citation type="journal article" date="2019" name="Int. J. Syst. Evol. Microbiol.">
        <title>The Global Catalogue of Microorganisms (GCM) 10K type strain sequencing project: providing services to taxonomists for standard genome sequencing and annotation.</title>
        <authorList>
            <consortium name="The Broad Institute Genomics Platform"/>
            <consortium name="The Broad Institute Genome Sequencing Center for Infectious Disease"/>
            <person name="Wu L."/>
            <person name="Ma J."/>
        </authorList>
    </citation>
    <scope>NUCLEOTIDE SEQUENCE [LARGE SCALE GENOMIC DNA]</scope>
    <source>
        <strain evidence="3">JCM 30742</strain>
    </source>
</reference>
<protein>
    <submittedName>
        <fullName evidence="2">Uncharacterized protein</fullName>
    </submittedName>
</protein>
<proteinExistence type="predicted"/>
<organism evidence="2 3">
    <name type="scientific">Arthrobacter ginkgonis</name>
    <dbReference type="NCBI Taxonomy" id="1630594"/>
    <lineage>
        <taxon>Bacteria</taxon>
        <taxon>Bacillati</taxon>
        <taxon>Actinomycetota</taxon>
        <taxon>Actinomycetes</taxon>
        <taxon>Micrococcales</taxon>
        <taxon>Micrococcaceae</taxon>
        <taxon>Arthrobacter</taxon>
    </lineage>
</organism>